<feature type="region of interest" description="Disordered" evidence="1">
    <location>
        <begin position="173"/>
        <end position="212"/>
    </location>
</feature>
<evidence type="ECO:0000256" key="1">
    <source>
        <dbReference type="SAM" id="MobiDB-lite"/>
    </source>
</evidence>
<protein>
    <submittedName>
        <fullName evidence="2">Uncharacterized protein</fullName>
    </submittedName>
</protein>
<dbReference type="AlphaFoldDB" id="A0A2G5SYG1"/>
<accession>A0A2G5SYG1</accession>
<dbReference type="EMBL" id="PDUG01000006">
    <property type="protein sequence ID" value="PIC19871.1"/>
    <property type="molecule type" value="Genomic_DNA"/>
</dbReference>
<dbReference type="Proteomes" id="UP000230233">
    <property type="component" value="Chromosome X"/>
</dbReference>
<comment type="caution">
    <text evidence="2">The sequence shown here is derived from an EMBL/GenBank/DDBJ whole genome shotgun (WGS) entry which is preliminary data.</text>
</comment>
<evidence type="ECO:0000313" key="3">
    <source>
        <dbReference type="Proteomes" id="UP000230233"/>
    </source>
</evidence>
<sequence length="212" mass="24232">MSDSDSLELQQFSLDQTRVCDCAEIFREPVNHCYDKSLDLYLGGEPQPGTFGLMIHHNTIFHGTPLTEQISHFVQYFDAWKEMGRPAYISKAINDVMSNVKLLENDKDNKLFPKCQRGKCFDPEMMGELDHLMVLNTFLTPSGVAKIVAPDRPGFRPYKRNEDTNVGIVSMYEQSSSANKEFERNPRKRCHETTQMKRKSEEGEANEAEGSI</sequence>
<proteinExistence type="predicted"/>
<evidence type="ECO:0000313" key="2">
    <source>
        <dbReference type="EMBL" id="PIC19871.1"/>
    </source>
</evidence>
<keyword evidence="3" id="KW-1185">Reference proteome</keyword>
<feature type="compositionally biased region" description="Acidic residues" evidence="1">
    <location>
        <begin position="203"/>
        <end position="212"/>
    </location>
</feature>
<gene>
    <name evidence="2" type="primary">Cnig_chr_X.g25255</name>
    <name evidence="2" type="ORF">B9Z55_025255</name>
</gene>
<dbReference type="OrthoDB" id="10332270at2759"/>
<feature type="compositionally biased region" description="Basic and acidic residues" evidence="1">
    <location>
        <begin position="180"/>
        <end position="202"/>
    </location>
</feature>
<reference evidence="3" key="1">
    <citation type="submission" date="2017-10" db="EMBL/GenBank/DDBJ databases">
        <title>Rapid genome shrinkage in a self-fertile nematode reveals novel sperm competition proteins.</title>
        <authorList>
            <person name="Yin D."/>
            <person name="Schwarz E.M."/>
            <person name="Thomas C.G."/>
            <person name="Felde R.L."/>
            <person name="Korf I.F."/>
            <person name="Cutter A.D."/>
            <person name="Schartner C.M."/>
            <person name="Ralston E.J."/>
            <person name="Meyer B.J."/>
            <person name="Haag E.S."/>
        </authorList>
    </citation>
    <scope>NUCLEOTIDE SEQUENCE [LARGE SCALE GENOMIC DNA]</scope>
    <source>
        <strain evidence="3">JU1422</strain>
    </source>
</reference>
<organism evidence="2 3">
    <name type="scientific">Caenorhabditis nigoni</name>
    <dbReference type="NCBI Taxonomy" id="1611254"/>
    <lineage>
        <taxon>Eukaryota</taxon>
        <taxon>Metazoa</taxon>
        <taxon>Ecdysozoa</taxon>
        <taxon>Nematoda</taxon>
        <taxon>Chromadorea</taxon>
        <taxon>Rhabditida</taxon>
        <taxon>Rhabditina</taxon>
        <taxon>Rhabditomorpha</taxon>
        <taxon>Rhabditoidea</taxon>
        <taxon>Rhabditidae</taxon>
        <taxon>Peloderinae</taxon>
        <taxon>Caenorhabditis</taxon>
    </lineage>
</organism>
<name>A0A2G5SYG1_9PELO</name>